<evidence type="ECO:0000256" key="1">
    <source>
        <dbReference type="SAM" id="Phobius"/>
    </source>
</evidence>
<dbReference type="EMBL" id="FNFT01000007">
    <property type="protein sequence ID" value="SDK32842.1"/>
    <property type="molecule type" value="Genomic_DNA"/>
</dbReference>
<evidence type="ECO:0000313" key="2">
    <source>
        <dbReference type="EMBL" id="SDK32842.1"/>
    </source>
</evidence>
<keyword evidence="3" id="KW-1185">Reference proteome</keyword>
<sequence length="266" mass="29480">MRAWHSIICLAIALTVLFCGCLTVEVHSKVDVDATVSSYSFNLTTNQFVYDALKESAKEQGYATLRESLLSQTEPGTIEYSEVWDGDTVTIRMDSLRPTQLLDPGNWTVQKVDGYMIYRDARFVSNESTDDSEELVDESDEFVDDSDWLDNGSDEFIDDSDWLGNESDEFVDDSDWLGNEADDLGDALLSGVSLHYYLEMPGKIVDTNANTVNGNKAEWHLTGTDVFTTEIYAKSEVPALALPGFSALAALAGLACALVCLYRKNR</sequence>
<dbReference type="STRING" id="2200.GCA_001571405_01971"/>
<proteinExistence type="predicted"/>
<name>A0A1G9AZY9_9EURY</name>
<keyword evidence="1" id="KW-1133">Transmembrane helix</keyword>
<dbReference type="RefSeq" id="WP_066958434.1">
    <property type="nucleotide sequence ID" value="NZ_BCNX01000010.1"/>
</dbReference>
<feature type="transmembrane region" description="Helical" evidence="1">
    <location>
        <begin position="240"/>
        <end position="262"/>
    </location>
</feature>
<dbReference type="Proteomes" id="UP000326500">
    <property type="component" value="Unassembled WGS sequence"/>
</dbReference>
<dbReference type="AlphaFoldDB" id="A0A1G9AZY9"/>
<gene>
    <name evidence="2" type="ORF">SAMN04488571_107117</name>
</gene>
<organism evidence="2 3">
    <name type="scientific">Methanoculleus thermophilus</name>
    <dbReference type="NCBI Taxonomy" id="2200"/>
    <lineage>
        <taxon>Archaea</taxon>
        <taxon>Methanobacteriati</taxon>
        <taxon>Methanobacteriota</taxon>
        <taxon>Stenosarchaea group</taxon>
        <taxon>Methanomicrobia</taxon>
        <taxon>Methanomicrobiales</taxon>
        <taxon>Methanomicrobiaceae</taxon>
        <taxon>Methanoculleus</taxon>
    </lineage>
</organism>
<keyword evidence="1" id="KW-0812">Transmembrane</keyword>
<accession>A0A1G9AZY9</accession>
<protein>
    <submittedName>
        <fullName evidence="2">Uncharacterized protein</fullName>
    </submittedName>
</protein>
<dbReference type="PROSITE" id="PS51257">
    <property type="entry name" value="PROKAR_LIPOPROTEIN"/>
    <property type="match status" value="1"/>
</dbReference>
<reference evidence="2 3" key="1">
    <citation type="submission" date="2016-10" db="EMBL/GenBank/DDBJ databases">
        <authorList>
            <person name="Varghese N."/>
            <person name="Submissions S."/>
        </authorList>
    </citation>
    <scope>NUCLEOTIDE SEQUENCE [LARGE SCALE GENOMIC DNA]</scope>
    <source>
        <strain evidence="2 3">DSM 2373</strain>
    </source>
</reference>
<keyword evidence="1" id="KW-0472">Membrane</keyword>
<dbReference type="OrthoDB" id="291106at2157"/>
<evidence type="ECO:0000313" key="3">
    <source>
        <dbReference type="Proteomes" id="UP000326500"/>
    </source>
</evidence>